<protein>
    <submittedName>
        <fullName evidence="2">Protein kinase domain-containing protein</fullName>
    </submittedName>
</protein>
<evidence type="ECO:0000313" key="2">
    <source>
        <dbReference type="WBParaSite" id="ECPE_0001060001-mRNA-1"/>
    </source>
</evidence>
<organism evidence="2">
    <name type="scientific">Echinostoma caproni</name>
    <dbReference type="NCBI Taxonomy" id="27848"/>
    <lineage>
        <taxon>Eukaryota</taxon>
        <taxon>Metazoa</taxon>
        <taxon>Spiralia</taxon>
        <taxon>Lophotrochozoa</taxon>
        <taxon>Platyhelminthes</taxon>
        <taxon>Trematoda</taxon>
        <taxon>Digenea</taxon>
        <taxon>Plagiorchiida</taxon>
        <taxon>Echinostomata</taxon>
        <taxon>Echinostomatoidea</taxon>
        <taxon>Echinostomatidae</taxon>
        <taxon>Echinostoma</taxon>
    </lineage>
</organism>
<reference evidence="2" key="1">
    <citation type="submission" date="2016-06" db="UniProtKB">
        <authorList>
            <consortium name="WormBaseParasite"/>
        </authorList>
    </citation>
    <scope>IDENTIFICATION</scope>
</reference>
<dbReference type="InterPro" id="IPR011009">
    <property type="entry name" value="Kinase-like_dom_sf"/>
</dbReference>
<feature type="region of interest" description="Disordered" evidence="1">
    <location>
        <begin position="118"/>
        <end position="142"/>
    </location>
</feature>
<name>A0A183AUD3_9TREM</name>
<dbReference type="WBParaSite" id="ECPE_0001060001-mRNA-1">
    <property type="protein sequence ID" value="ECPE_0001060001-mRNA-1"/>
    <property type="gene ID" value="ECPE_0001060001"/>
</dbReference>
<sequence>LELILNLTGSPSPGDLEHCHPDACAFVLSARSRHANTSMLHALSPDVDEMTVHLLSSMLKFNPHKRISATDALNHPFLEEARLRYHSCMCSCCHDVVPKTSNGLDTSELTGAFCRAPSPSTSSCASSTPSTDSAPSTPGKFSSRYEAKTAANALLSSSCSTSSGSSTVARRRYCRDLDPVCPILLPLNLDAGLRQMSDPKGALWQCIYDYFRQDNRNARVLLNRNAVNYANFINSSVAQAKEVPASHRWH</sequence>
<evidence type="ECO:0000256" key="1">
    <source>
        <dbReference type="SAM" id="MobiDB-lite"/>
    </source>
</evidence>
<dbReference type="Gene3D" id="1.10.510.10">
    <property type="entry name" value="Transferase(Phosphotransferase) domain 1"/>
    <property type="match status" value="1"/>
</dbReference>
<dbReference type="SUPFAM" id="SSF56112">
    <property type="entry name" value="Protein kinase-like (PK-like)"/>
    <property type="match status" value="2"/>
</dbReference>
<proteinExistence type="predicted"/>
<dbReference type="AlphaFoldDB" id="A0A183AUD3"/>
<accession>A0A183AUD3</accession>
<feature type="compositionally biased region" description="Low complexity" evidence="1">
    <location>
        <begin position="118"/>
        <end position="138"/>
    </location>
</feature>